<dbReference type="AlphaFoldDB" id="A0A0F7S9E0"/>
<proteinExistence type="predicted"/>
<evidence type="ECO:0000256" key="1">
    <source>
        <dbReference type="SAM" id="MobiDB-lite"/>
    </source>
</evidence>
<gene>
    <name evidence="2" type="primary">SSCI45520.1</name>
</gene>
<evidence type="ECO:0000313" key="2">
    <source>
        <dbReference type="EMBL" id="CDW98019.1"/>
    </source>
</evidence>
<keyword evidence="3" id="KW-1185">Reference proteome</keyword>
<protein>
    <submittedName>
        <fullName evidence="2">Uncharacterized protein</fullName>
    </submittedName>
</protein>
<dbReference type="Proteomes" id="UP000242770">
    <property type="component" value="Unassembled WGS sequence"/>
</dbReference>
<sequence length="45" mass="4621">MSASSRAGQTGNVETGKPRLGLRSSAVPAVQGILDKLTLRIPETG</sequence>
<feature type="region of interest" description="Disordered" evidence="1">
    <location>
        <begin position="1"/>
        <end position="21"/>
    </location>
</feature>
<organism evidence="2 3">
    <name type="scientific">Sporisorium scitamineum</name>
    <dbReference type="NCBI Taxonomy" id="49012"/>
    <lineage>
        <taxon>Eukaryota</taxon>
        <taxon>Fungi</taxon>
        <taxon>Dikarya</taxon>
        <taxon>Basidiomycota</taxon>
        <taxon>Ustilaginomycotina</taxon>
        <taxon>Ustilaginomycetes</taxon>
        <taxon>Ustilaginales</taxon>
        <taxon>Ustilaginaceae</taxon>
        <taxon>Sporisorium</taxon>
    </lineage>
</organism>
<feature type="compositionally biased region" description="Polar residues" evidence="1">
    <location>
        <begin position="1"/>
        <end position="13"/>
    </location>
</feature>
<accession>A0A0F7S9E0</accession>
<reference evidence="3" key="1">
    <citation type="submission" date="2014-06" db="EMBL/GenBank/DDBJ databases">
        <authorList>
            <person name="Berkman P.J."/>
        </authorList>
    </citation>
    <scope>NUCLEOTIDE SEQUENCE [LARGE SCALE GENOMIC DNA]</scope>
</reference>
<evidence type="ECO:0000313" key="3">
    <source>
        <dbReference type="Proteomes" id="UP000242770"/>
    </source>
</evidence>
<dbReference type="EMBL" id="CCFA01002732">
    <property type="protein sequence ID" value="CDW98019.1"/>
    <property type="molecule type" value="Genomic_DNA"/>
</dbReference>
<name>A0A0F7S9E0_9BASI</name>